<evidence type="ECO:0000313" key="4">
    <source>
        <dbReference type="EMBL" id="CAE0139575.1"/>
    </source>
</evidence>
<proteinExistence type="predicted"/>
<dbReference type="AlphaFoldDB" id="A0A7S3BQ23"/>
<dbReference type="InterPro" id="IPR037359">
    <property type="entry name" value="NST/OST"/>
</dbReference>
<keyword evidence="1" id="KW-0808">Transferase</keyword>
<evidence type="ECO:0000256" key="1">
    <source>
        <dbReference type="ARBA" id="ARBA00022679"/>
    </source>
</evidence>
<evidence type="ECO:0000256" key="2">
    <source>
        <dbReference type="PIRSR" id="PIRSR637359-1"/>
    </source>
</evidence>
<organism evidence="4">
    <name type="scientific">Haptolina ericina</name>
    <dbReference type="NCBI Taxonomy" id="156174"/>
    <lineage>
        <taxon>Eukaryota</taxon>
        <taxon>Haptista</taxon>
        <taxon>Haptophyta</taxon>
        <taxon>Prymnesiophyceae</taxon>
        <taxon>Prymnesiales</taxon>
        <taxon>Prymnesiaceae</taxon>
        <taxon>Haptolina</taxon>
    </lineage>
</organism>
<dbReference type="EMBL" id="HBHX01059405">
    <property type="protein sequence ID" value="CAE0139575.1"/>
    <property type="molecule type" value="Transcribed_RNA"/>
</dbReference>
<protein>
    <submittedName>
        <fullName evidence="4">Uncharacterized protein</fullName>
    </submittedName>
</protein>
<name>A0A7S3BQ23_9EUKA</name>
<dbReference type="PANTHER" id="PTHR10605:SF56">
    <property type="entry name" value="BIFUNCTIONAL HEPARAN SULFATE N-DEACETYLASE_N-SULFOTRANSFERASE"/>
    <property type="match status" value="1"/>
</dbReference>
<feature type="binding site" evidence="3">
    <location>
        <position position="191"/>
    </location>
    <ligand>
        <name>3'-phosphoadenylyl sulfate</name>
        <dbReference type="ChEBI" id="CHEBI:58339"/>
    </ligand>
</feature>
<gene>
    <name evidence="4" type="ORF">HERI1096_LOCUS32833</name>
</gene>
<reference evidence="4" key="1">
    <citation type="submission" date="2021-01" db="EMBL/GenBank/DDBJ databases">
        <authorList>
            <person name="Corre E."/>
            <person name="Pelletier E."/>
            <person name="Niang G."/>
            <person name="Scheremetjew M."/>
            <person name="Finn R."/>
            <person name="Kale V."/>
            <person name="Holt S."/>
            <person name="Cochrane G."/>
            <person name="Meng A."/>
            <person name="Brown T."/>
            <person name="Cohen L."/>
        </authorList>
    </citation>
    <scope>NUCLEOTIDE SEQUENCE</scope>
    <source>
        <strain evidence="4">CCMP281</strain>
    </source>
</reference>
<dbReference type="InterPro" id="IPR027417">
    <property type="entry name" value="P-loop_NTPase"/>
</dbReference>
<evidence type="ECO:0000256" key="3">
    <source>
        <dbReference type="PIRSR" id="PIRSR637359-2"/>
    </source>
</evidence>
<feature type="active site" description="For sulfotransferase activity" evidence="2">
    <location>
        <position position="93"/>
    </location>
</feature>
<feature type="binding site" evidence="3">
    <location>
        <position position="183"/>
    </location>
    <ligand>
        <name>3'-phosphoadenylyl sulfate</name>
        <dbReference type="ChEBI" id="CHEBI:58339"/>
    </ligand>
</feature>
<sequence length="268" mass="29182">MIRKDVIIKSLLSTLRQTAITTNESGGMRSSTVLQERPTMSTLPLLESSNASTLGFFPMGNLSGLFVGCETTGLSACCGRSAVVDLITIGVMKGGTTSLEGNIQDLPNYCRSASPEAHFFDDQLSADPVSGTQLGEYERKQWGRCEPQWPRFETSPNYFVQEYTPLRICEALGPQQKLLVILREPGARSFSEFAHHATVSSAGGRYHNAGIPPTPSGFDTLVEIEVAIVRHCGATPGPYFSPEQILNSTLAPWEQCCLKQAARHGFYS</sequence>
<dbReference type="Gene3D" id="3.40.50.300">
    <property type="entry name" value="P-loop containing nucleotide triphosphate hydrolases"/>
    <property type="match status" value="1"/>
</dbReference>
<dbReference type="GO" id="GO:0008146">
    <property type="term" value="F:sulfotransferase activity"/>
    <property type="evidence" value="ECO:0007669"/>
    <property type="project" value="InterPro"/>
</dbReference>
<dbReference type="PANTHER" id="PTHR10605">
    <property type="entry name" value="HEPARAN SULFATE SULFOTRANSFERASE"/>
    <property type="match status" value="1"/>
</dbReference>
<accession>A0A7S3BQ23</accession>
<dbReference type="SUPFAM" id="SSF52540">
    <property type="entry name" value="P-loop containing nucleoside triphosphate hydrolases"/>
    <property type="match status" value="1"/>
</dbReference>